<evidence type="ECO:0000256" key="5">
    <source>
        <dbReference type="ARBA" id="ARBA00023242"/>
    </source>
</evidence>
<sequence length="914" mass="102419">MAFCVYCGKCFTRKEHLERHLVSHTNITPHRCLSCHLPFSRRLDLLKRHCAAYHGQTLTDSIEATSTVKARTAIACKSCAKAKTGCDKKVPCSRCVTKQIQCEPRYLRRGMGGNKNQQPTTPPKDGDNTNNNSSNESGSPKESAPDTLKEAEVFDSTEFFGSSPTKNESSVQEQMEISFVEPLQKFSNDFQGDINILDAEAQISEFTSWNDFAFDQEMYSTDNILPGNDLDSYNLSDQMETIKTPASNLVTPALTICTSPSINKTSFLQEVSPNQARLSINNANFIDRWSPHDFQVIIAAEDAWPIACCNAQIFSGVCPRTASFHLKSLQQVCDNENVWTSFDTSFSQMDANDVEIVPLSPGTREKIVAITQSFLHKVLATQMGELHGRSGQSEPSRFLILPPPNILESFISNYSRNLAVYFSLLPGGRLNINELMVDSQSSTLLVILMIAQGSTSVSSAEAKYLAMGLTEICRLSLFEAIDRNTGLSADFVMLHCAFLFVLLGAWGGDKWHMNVAVGHTPMLILMLKYAGMLEPQRFMISFSSAPGLELDWRAWQEYESRNRLVYNWVSVDQELSLFHDTYPILATMDIETPLPDSEHLWVANNADDWFKAFTESHSYDMDHVASASLSTRPLPSLHALFQLFSSGNLAYQQVQPSPLYLKLLLHPLHALTCHLRHALACDAEVARLGRESRAISRAITLMKIEELESLLQKWYDLNAAQEHSDPSNPVTQGNYILFHLISLNTVTSMPEIEKFARSGPFDELSGEFMLRYNKCVYQTTEALYHAGQVLRVLQIMPKISRPPWWPAALYRATIILWIESMRRSRDVSALHGRIGPLRAINSSFPNQHQGKGHSWNVDEVLVLSRSDGTNTFLDSPKEVLGHCVGFLDDPLATGIANGIRRKLETLARNWHGEI</sequence>
<name>A0A194XT45_MOLSC</name>
<dbReference type="KEGG" id="psco:LY89DRAFT_573888"/>
<keyword evidence="11" id="KW-1185">Reference proteome</keyword>
<keyword evidence="2" id="KW-0862">Zinc</keyword>
<evidence type="ECO:0000313" key="11">
    <source>
        <dbReference type="Proteomes" id="UP000070700"/>
    </source>
</evidence>
<dbReference type="SUPFAM" id="SSF57667">
    <property type="entry name" value="beta-beta-alpha zinc fingers"/>
    <property type="match status" value="1"/>
</dbReference>
<evidence type="ECO:0000256" key="3">
    <source>
        <dbReference type="ARBA" id="ARBA00023015"/>
    </source>
</evidence>
<keyword evidence="4" id="KW-0804">Transcription</keyword>
<dbReference type="OrthoDB" id="40579at2759"/>
<gene>
    <name evidence="10" type="ORF">LY89DRAFT_573888</name>
</gene>
<dbReference type="InterPro" id="IPR013087">
    <property type="entry name" value="Znf_C2H2_type"/>
</dbReference>
<feature type="domain" description="Zn(2)-C6 fungal-type" evidence="8">
    <location>
        <begin position="75"/>
        <end position="102"/>
    </location>
</feature>
<evidence type="ECO:0000256" key="4">
    <source>
        <dbReference type="ARBA" id="ARBA00023163"/>
    </source>
</evidence>
<reference evidence="10 11" key="1">
    <citation type="submission" date="2015-10" db="EMBL/GenBank/DDBJ databases">
        <title>Full genome of DAOMC 229536 Phialocephala scopiformis, a fungal endophyte of spruce producing the potent anti-insectan compound rugulosin.</title>
        <authorList>
            <consortium name="DOE Joint Genome Institute"/>
            <person name="Walker A.K."/>
            <person name="Frasz S.L."/>
            <person name="Seifert K.A."/>
            <person name="Miller J.D."/>
            <person name="Mondo S.J."/>
            <person name="Labutti K."/>
            <person name="Lipzen A."/>
            <person name="Dockter R."/>
            <person name="Kennedy M."/>
            <person name="Grigoriev I.V."/>
            <person name="Spatafora J.W."/>
        </authorList>
    </citation>
    <scope>NUCLEOTIDE SEQUENCE [LARGE SCALE GENOMIC DNA]</scope>
    <source>
        <strain evidence="10 11">CBS 120377</strain>
    </source>
</reference>
<dbReference type="RefSeq" id="XP_018077574.1">
    <property type="nucleotide sequence ID" value="XM_018208708.1"/>
</dbReference>
<dbReference type="CDD" id="cd00067">
    <property type="entry name" value="GAL4"/>
    <property type="match status" value="1"/>
</dbReference>
<evidence type="ECO:0000256" key="1">
    <source>
        <dbReference type="ARBA" id="ARBA00022723"/>
    </source>
</evidence>
<evidence type="ECO:0000256" key="7">
    <source>
        <dbReference type="SAM" id="MobiDB-lite"/>
    </source>
</evidence>
<dbReference type="EMBL" id="KQ947405">
    <property type="protein sequence ID" value="KUJ23219.1"/>
    <property type="molecule type" value="Genomic_DNA"/>
</dbReference>
<accession>A0A194XT45</accession>
<dbReference type="InterPro" id="IPR036864">
    <property type="entry name" value="Zn2-C6_fun-type_DNA-bd_sf"/>
</dbReference>
<dbReference type="InterPro" id="IPR001138">
    <property type="entry name" value="Zn2Cys6_DnaBD"/>
</dbReference>
<keyword evidence="1" id="KW-0479">Metal-binding</keyword>
<feature type="region of interest" description="Disordered" evidence="7">
    <location>
        <begin position="107"/>
        <end position="148"/>
    </location>
</feature>
<evidence type="ECO:0000256" key="6">
    <source>
        <dbReference type="PROSITE-ProRule" id="PRU00042"/>
    </source>
</evidence>
<dbReference type="GO" id="GO:0008270">
    <property type="term" value="F:zinc ion binding"/>
    <property type="evidence" value="ECO:0007669"/>
    <property type="project" value="UniProtKB-KW"/>
</dbReference>
<evidence type="ECO:0000256" key="2">
    <source>
        <dbReference type="ARBA" id="ARBA00022833"/>
    </source>
</evidence>
<evidence type="ECO:0000313" key="10">
    <source>
        <dbReference type="EMBL" id="KUJ23219.1"/>
    </source>
</evidence>
<dbReference type="AlphaFoldDB" id="A0A194XT45"/>
<evidence type="ECO:0000259" key="9">
    <source>
        <dbReference type="PROSITE" id="PS50157"/>
    </source>
</evidence>
<keyword evidence="3" id="KW-0805">Transcription regulation</keyword>
<evidence type="ECO:0000259" key="8">
    <source>
        <dbReference type="PROSITE" id="PS50048"/>
    </source>
</evidence>
<dbReference type="PANTHER" id="PTHR47660:SF2">
    <property type="entry name" value="TRANSCRIPTION FACTOR WITH C2H2 AND ZN(2)-CYS(6) DNA BINDING DOMAIN (EUROFUNG)"/>
    <property type="match status" value="1"/>
</dbReference>
<proteinExistence type="predicted"/>
<feature type="compositionally biased region" description="Low complexity" evidence="7">
    <location>
        <begin position="128"/>
        <end position="142"/>
    </location>
</feature>
<dbReference type="GO" id="GO:0000981">
    <property type="term" value="F:DNA-binding transcription factor activity, RNA polymerase II-specific"/>
    <property type="evidence" value="ECO:0007669"/>
    <property type="project" value="InterPro"/>
</dbReference>
<dbReference type="PROSITE" id="PS50048">
    <property type="entry name" value="ZN2_CY6_FUNGAL_2"/>
    <property type="match status" value="1"/>
</dbReference>
<dbReference type="InterPro" id="IPR036236">
    <property type="entry name" value="Znf_C2H2_sf"/>
</dbReference>
<dbReference type="Gene3D" id="3.30.160.60">
    <property type="entry name" value="Classic Zinc Finger"/>
    <property type="match status" value="1"/>
</dbReference>
<dbReference type="Gene3D" id="4.10.240.10">
    <property type="entry name" value="Zn(2)-C6 fungal-type DNA-binding domain"/>
    <property type="match status" value="1"/>
</dbReference>
<keyword evidence="6" id="KW-0863">Zinc-finger</keyword>
<organism evidence="10 11">
    <name type="scientific">Mollisia scopiformis</name>
    <name type="common">Conifer needle endophyte fungus</name>
    <name type="synonym">Phialocephala scopiformis</name>
    <dbReference type="NCBI Taxonomy" id="149040"/>
    <lineage>
        <taxon>Eukaryota</taxon>
        <taxon>Fungi</taxon>
        <taxon>Dikarya</taxon>
        <taxon>Ascomycota</taxon>
        <taxon>Pezizomycotina</taxon>
        <taxon>Leotiomycetes</taxon>
        <taxon>Helotiales</taxon>
        <taxon>Mollisiaceae</taxon>
        <taxon>Mollisia</taxon>
    </lineage>
</organism>
<dbReference type="PROSITE" id="PS50157">
    <property type="entry name" value="ZINC_FINGER_C2H2_2"/>
    <property type="match status" value="1"/>
</dbReference>
<dbReference type="GeneID" id="28818434"/>
<dbReference type="PROSITE" id="PS00463">
    <property type="entry name" value="ZN2_CY6_FUNGAL_1"/>
    <property type="match status" value="1"/>
</dbReference>
<dbReference type="InParanoid" id="A0A194XT45"/>
<dbReference type="Proteomes" id="UP000070700">
    <property type="component" value="Unassembled WGS sequence"/>
</dbReference>
<dbReference type="SUPFAM" id="SSF57701">
    <property type="entry name" value="Zn2/Cys6 DNA-binding domain"/>
    <property type="match status" value="1"/>
</dbReference>
<dbReference type="PANTHER" id="PTHR47660">
    <property type="entry name" value="TRANSCRIPTION FACTOR WITH C2H2 AND ZN(2)-CYS(6) DNA BINDING DOMAIN (EUROFUNG)-RELATED-RELATED"/>
    <property type="match status" value="1"/>
</dbReference>
<protein>
    <submittedName>
        <fullName evidence="10">Uncharacterized protein</fullName>
    </submittedName>
</protein>
<dbReference type="PROSITE" id="PS00028">
    <property type="entry name" value="ZINC_FINGER_C2H2_1"/>
    <property type="match status" value="1"/>
</dbReference>
<feature type="domain" description="C2H2-type" evidence="9">
    <location>
        <begin position="2"/>
        <end position="29"/>
    </location>
</feature>
<keyword evidence="5" id="KW-0539">Nucleus</keyword>